<comment type="caution">
    <text evidence="1">The sequence shown here is derived from an EMBL/GenBank/DDBJ whole genome shotgun (WGS) entry which is preliminary data.</text>
</comment>
<accession>A0AAV3PPX5</accession>
<dbReference type="EMBL" id="BAABME010018199">
    <property type="protein sequence ID" value="GAA0152957.1"/>
    <property type="molecule type" value="Genomic_DNA"/>
</dbReference>
<organism evidence="1 2">
    <name type="scientific">Lithospermum erythrorhizon</name>
    <name type="common">Purple gromwell</name>
    <name type="synonym">Lithospermum officinale var. erythrorhizon</name>
    <dbReference type="NCBI Taxonomy" id="34254"/>
    <lineage>
        <taxon>Eukaryota</taxon>
        <taxon>Viridiplantae</taxon>
        <taxon>Streptophyta</taxon>
        <taxon>Embryophyta</taxon>
        <taxon>Tracheophyta</taxon>
        <taxon>Spermatophyta</taxon>
        <taxon>Magnoliopsida</taxon>
        <taxon>eudicotyledons</taxon>
        <taxon>Gunneridae</taxon>
        <taxon>Pentapetalae</taxon>
        <taxon>asterids</taxon>
        <taxon>lamiids</taxon>
        <taxon>Boraginales</taxon>
        <taxon>Boraginaceae</taxon>
        <taxon>Boraginoideae</taxon>
        <taxon>Lithospermeae</taxon>
        <taxon>Lithospermum</taxon>
    </lineage>
</organism>
<evidence type="ECO:0000313" key="2">
    <source>
        <dbReference type="Proteomes" id="UP001454036"/>
    </source>
</evidence>
<evidence type="ECO:0000313" key="1">
    <source>
        <dbReference type="EMBL" id="GAA0152957.1"/>
    </source>
</evidence>
<protein>
    <submittedName>
        <fullName evidence="1">Uncharacterized protein</fullName>
    </submittedName>
</protein>
<dbReference type="PANTHER" id="PTHR47481:SF36">
    <property type="entry name" value="CCHC-TYPE DOMAIN-CONTAINING PROTEIN"/>
    <property type="match status" value="1"/>
</dbReference>
<dbReference type="PANTHER" id="PTHR47481">
    <property type="match status" value="1"/>
</dbReference>
<sequence length="77" mass="8749">MTISQYFSKLKSLSDEISKLDLNNAITEKQMKRIIIHELKPECKGIVTATRGWATEPTLADLENMLINEEELDIPST</sequence>
<dbReference type="AlphaFoldDB" id="A0AAV3PPX5"/>
<keyword evidence="2" id="KW-1185">Reference proteome</keyword>
<reference evidence="1 2" key="1">
    <citation type="submission" date="2024-01" db="EMBL/GenBank/DDBJ databases">
        <title>The complete chloroplast genome sequence of Lithospermum erythrorhizon: insights into the phylogenetic relationship among Boraginaceae species and the maternal lineages of purple gromwells.</title>
        <authorList>
            <person name="Okada T."/>
            <person name="Watanabe K."/>
        </authorList>
    </citation>
    <scope>NUCLEOTIDE SEQUENCE [LARGE SCALE GENOMIC DNA]</scope>
</reference>
<proteinExistence type="predicted"/>
<gene>
    <name evidence="1" type="ORF">LIER_37596</name>
</gene>
<dbReference type="Proteomes" id="UP001454036">
    <property type="component" value="Unassembled WGS sequence"/>
</dbReference>
<name>A0AAV3PPX5_LITER</name>